<comment type="subcellular location">
    <subcellularLocation>
        <location evidence="1 14">Nucleus</location>
    </subcellularLocation>
</comment>
<dbReference type="InterPro" id="IPR055340">
    <property type="entry name" value="RING-Ubox_PRP19"/>
</dbReference>
<dbReference type="Pfam" id="PF08606">
    <property type="entry name" value="Prp19"/>
    <property type="match status" value="1"/>
</dbReference>
<evidence type="ECO:0000256" key="10">
    <source>
        <dbReference type="ARBA" id="ARBA00022786"/>
    </source>
</evidence>
<evidence type="ECO:0000313" key="18">
    <source>
        <dbReference type="Proteomes" id="UP000000598"/>
    </source>
</evidence>
<protein>
    <recommendedName>
        <fullName evidence="14">Pre-mRNA-processing factor 19</fullName>
        <ecNumber evidence="14">2.3.2.27</ecNumber>
    </recommendedName>
</protein>
<dbReference type="PROSITE" id="PS51698">
    <property type="entry name" value="U_BOX"/>
    <property type="match status" value="1"/>
</dbReference>
<evidence type="ECO:0000313" key="17">
    <source>
        <dbReference type="EMBL" id="CAH00334.1"/>
    </source>
</evidence>
<gene>
    <name evidence="17" type="ORF">KLLA0_D03883g</name>
</gene>
<keyword evidence="10 14" id="KW-0833">Ubl conjugation pathway</keyword>
<evidence type="ECO:0000256" key="3">
    <source>
        <dbReference type="ARBA" id="ARBA00006388"/>
    </source>
</evidence>
<dbReference type="InParanoid" id="Q6CS51"/>
<dbReference type="GO" id="GO:0006281">
    <property type="term" value="P:DNA repair"/>
    <property type="evidence" value="ECO:0007669"/>
    <property type="project" value="UniProtKB-KW"/>
</dbReference>
<evidence type="ECO:0000259" key="16">
    <source>
        <dbReference type="PROSITE" id="PS51698"/>
    </source>
</evidence>
<dbReference type="InterPro" id="IPR003613">
    <property type="entry name" value="Ubox_domain"/>
</dbReference>
<feature type="domain" description="U-box" evidence="16">
    <location>
        <begin position="1"/>
        <end position="71"/>
    </location>
</feature>
<keyword evidence="8" id="KW-0677">Repeat</keyword>
<dbReference type="InterPro" id="IPR038959">
    <property type="entry name" value="Prp19"/>
</dbReference>
<proteinExistence type="inferred from homology"/>
<dbReference type="PaxDb" id="284590-Q6CS51"/>
<dbReference type="Proteomes" id="UP000000598">
    <property type="component" value="Chromosome D"/>
</dbReference>
<dbReference type="KEGG" id="kla:KLLA0_D03883g"/>
<dbReference type="SUPFAM" id="SSF50978">
    <property type="entry name" value="WD40 repeat-like"/>
    <property type="match status" value="1"/>
</dbReference>
<accession>Q6CS51</accession>
<evidence type="ECO:0000256" key="8">
    <source>
        <dbReference type="ARBA" id="ARBA00022737"/>
    </source>
</evidence>
<dbReference type="InterPro" id="IPR013915">
    <property type="entry name" value="Prp19_cc"/>
</dbReference>
<dbReference type="PANTHER" id="PTHR43995:SF1">
    <property type="entry name" value="PRE-MRNA-PROCESSING FACTOR 19"/>
    <property type="match status" value="1"/>
</dbReference>
<dbReference type="GO" id="GO:0000398">
    <property type="term" value="P:mRNA splicing, via spliceosome"/>
    <property type="evidence" value="ECO:0007669"/>
    <property type="project" value="InterPro"/>
</dbReference>
<evidence type="ECO:0000256" key="2">
    <source>
        <dbReference type="ARBA" id="ARBA00004906"/>
    </source>
</evidence>
<dbReference type="InterPro" id="IPR036322">
    <property type="entry name" value="WD40_repeat_dom_sf"/>
</dbReference>
<keyword evidence="15" id="KW-0175">Coiled coil</keyword>
<keyword evidence="13 14" id="KW-0539">Nucleus</keyword>
<evidence type="ECO:0000256" key="1">
    <source>
        <dbReference type="ARBA" id="ARBA00004123"/>
    </source>
</evidence>
<evidence type="ECO:0000256" key="9">
    <source>
        <dbReference type="ARBA" id="ARBA00022763"/>
    </source>
</evidence>
<keyword evidence="9 14" id="KW-0227">DNA damage</keyword>
<reference evidence="17 18" key="1">
    <citation type="journal article" date="2004" name="Nature">
        <title>Genome evolution in yeasts.</title>
        <authorList>
            <consortium name="Genolevures"/>
            <person name="Dujon B."/>
            <person name="Sherman D."/>
            <person name="Fischer G."/>
            <person name="Durrens P."/>
            <person name="Casaregola S."/>
            <person name="Lafontaine I."/>
            <person name="de Montigny J."/>
            <person name="Marck C."/>
            <person name="Neuveglise C."/>
            <person name="Talla E."/>
            <person name="Goffard N."/>
            <person name="Frangeul L."/>
            <person name="Aigle M."/>
            <person name="Anthouard V."/>
            <person name="Babour A."/>
            <person name="Barbe V."/>
            <person name="Barnay S."/>
            <person name="Blanchin S."/>
            <person name="Beckerich J.M."/>
            <person name="Beyne E."/>
            <person name="Bleykasten C."/>
            <person name="Boisrame A."/>
            <person name="Boyer J."/>
            <person name="Cattolico L."/>
            <person name="Confanioleri F."/>
            <person name="de Daruvar A."/>
            <person name="Despons L."/>
            <person name="Fabre E."/>
            <person name="Fairhead C."/>
            <person name="Ferry-Dumazet H."/>
            <person name="Groppi A."/>
            <person name="Hantraye F."/>
            <person name="Hennequin C."/>
            <person name="Jauniaux N."/>
            <person name="Joyet P."/>
            <person name="Kachouri R."/>
            <person name="Kerrest A."/>
            <person name="Koszul R."/>
            <person name="Lemaire M."/>
            <person name="Lesur I."/>
            <person name="Ma L."/>
            <person name="Muller H."/>
            <person name="Nicaud J.M."/>
            <person name="Nikolski M."/>
            <person name="Oztas S."/>
            <person name="Ozier-Kalogeropoulos O."/>
            <person name="Pellenz S."/>
            <person name="Potier S."/>
            <person name="Richard G.F."/>
            <person name="Straub M.L."/>
            <person name="Suleau A."/>
            <person name="Swennene D."/>
            <person name="Tekaia F."/>
            <person name="Wesolowski-Louvel M."/>
            <person name="Westhof E."/>
            <person name="Wirth B."/>
            <person name="Zeniou-Meyer M."/>
            <person name="Zivanovic I."/>
            <person name="Bolotin-Fukuhara M."/>
            <person name="Thierry A."/>
            <person name="Bouchier C."/>
            <person name="Caudron B."/>
            <person name="Scarpelli C."/>
            <person name="Gaillardin C."/>
            <person name="Weissenbach J."/>
            <person name="Wincker P."/>
            <person name="Souciet J.L."/>
        </authorList>
    </citation>
    <scope>NUCLEOTIDE SEQUENCE [LARGE SCALE GENOMIC DNA]</scope>
    <source>
        <strain evidence="18">ATCC 8585 / CBS 2359 / DSM 70799 / NBRC 1267 / NRRL Y-1140 / WM37</strain>
    </source>
</reference>
<organism evidence="17 18">
    <name type="scientific">Kluyveromyces lactis (strain ATCC 8585 / CBS 2359 / DSM 70799 / NBRC 1267 / NRRL Y-1140 / WM37)</name>
    <name type="common">Yeast</name>
    <name type="synonym">Candida sphaerica</name>
    <dbReference type="NCBI Taxonomy" id="284590"/>
    <lineage>
        <taxon>Eukaryota</taxon>
        <taxon>Fungi</taxon>
        <taxon>Dikarya</taxon>
        <taxon>Ascomycota</taxon>
        <taxon>Saccharomycotina</taxon>
        <taxon>Saccharomycetes</taxon>
        <taxon>Saccharomycetales</taxon>
        <taxon>Saccharomycetaceae</taxon>
        <taxon>Kluyveromyces</taxon>
    </lineage>
</organism>
<dbReference type="CDD" id="cd16656">
    <property type="entry name" value="RING-Ubox_PRP19"/>
    <property type="match status" value="1"/>
</dbReference>
<dbReference type="InterPro" id="IPR015943">
    <property type="entry name" value="WD40/YVTN_repeat-like_dom_sf"/>
</dbReference>
<dbReference type="EMBL" id="CR382124">
    <property type="protein sequence ID" value="CAH00334.1"/>
    <property type="molecule type" value="Genomic_DNA"/>
</dbReference>
<comment type="similarity">
    <text evidence="3 14">Belongs to the WD repeat PRP19 family.</text>
</comment>
<dbReference type="GO" id="GO:0071006">
    <property type="term" value="C:U2-type catalytic step 1 spliceosome"/>
    <property type="evidence" value="ECO:0007669"/>
    <property type="project" value="TreeGrafter"/>
</dbReference>
<keyword evidence="11 14" id="KW-0508">mRNA splicing</keyword>
<keyword evidence="18" id="KW-1185">Reference proteome</keyword>
<sequence length="491" mass="55112">MFCAISGKPPIKAVLSPNSKCIFEQHLIEQYIEQKGTDPITDDPLQKTDLVEINATPQQISLSESLSSSTIANNYSIPSLLSTLQKEWDAVMLENFELRKQLDVCKKNLSDTLYRFDAVASAAAKAFVERDQLKQELAELTSAITSSNVENDGTIDKLQNSDQILSDFTSELSTKSQEYVTNSKKSKKKLQHFSNVSVVQSTDFSEIDLISRNQHVNLNERSVVVKDNDKAFVFGPQDSILDVSQATEYLVEFKDVLYTFTQGLLAAYDLHTKSLLYEEVLEGTDGPVIFMAYPHQISDSYFLFVTERGTIYGYEVTKKALFTISQVKLNDSVQFVNYHKDGALLAIGNQNEGVYVINLLAATKDPIKFSTGFPAKRVDFGLNGYWMFVFGDSDLNVYDLRKDPGTLAMEPLSFAENIISVELDDTAKGFFVSMGNSQVQWYEYVKGQSFVEKSTLPIETNTAESMTLVKIDQGYFLNVISENKCITYELK</sequence>
<evidence type="ECO:0000256" key="11">
    <source>
        <dbReference type="ARBA" id="ARBA00023187"/>
    </source>
</evidence>
<keyword evidence="12 14" id="KW-0234">DNA repair</keyword>
<dbReference type="FunCoup" id="Q6CS51">
    <property type="interactions" value="473"/>
</dbReference>
<evidence type="ECO:0000256" key="7">
    <source>
        <dbReference type="ARBA" id="ARBA00022728"/>
    </source>
</evidence>
<comment type="subunit">
    <text evidence="14">Homotetramer.</text>
</comment>
<evidence type="ECO:0000256" key="12">
    <source>
        <dbReference type="ARBA" id="ARBA00023204"/>
    </source>
</evidence>
<dbReference type="HOGENOM" id="CLU_023894_0_0_1"/>
<dbReference type="Gene3D" id="2.130.10.10">
    <property type="entry name" value="YVTN repeat-like/Quinoprotein amine dehydrogenase"/>
    <property type="match status" value="1"/>
</dbReference>
<dbReference type="GO" id="GO:0061630">
    <property type="term" value="F:ubiquitin protein ligase activity"/>
    <property type="evidence" value="ECO:0007669"/>
    <property type="project" value="UniProtKB-UniRule"/>
</dbReference>
<dbReference type="PANTHER" id="PTHR43995">
    <property type="entry name" value="PRE-MRNA-PROCESSING FACTOR 19"/>
    <property type="match status" value="1"/>
</dbReference>
<evidence type="ECO:0000256" key="4">
    <source>
        <dbReference type="ARBA" id="ARBA00022574"/>
    </source>
</evidence>
<dbReference type="OMA" id="MIAYSNE"/>
<comment type="function">
    <text evidence="14">Ubiquitin-protein ligase which is mainly involved pre-mRNA splicing and DNA repair. Required for pre-mRNA splicing as component of the spliceosome.</text>
</comment>
<dbReference type="FunFam" id="3.30.40.10:FF:000027">
    <property type="entry name" value="Pre-mRNA-processing factor 19, putative"/>
    <property type="match status" value="1"/>
</dbReference>
<evidence type="ECO:0000256" key="14">
    <source>
        <dbReference type="RuleBase" id="RU367101"/>
    </source>
</evidence>
<keyword evidence="6 14" id="KW-0808">Transferase</keyword>
<comment type="pathway">
    <text evidence="2 14">Protein modification; protein ubiquitination.</text>
</comment>
<dbReference type="UniPathway" id="UPA00143"/>
<dbReference type="AlphaFoldDB" id="Q6CS51"/>
<dbReference type="InterPro" id="IPR013083">
    <property type="entry name" value="Znf_RING/FYVE/PHD"/>
</dbReference>
<dbReference type="GO" id="GO:0005737">
    <property type="term" value="C:cytoplasm"/>
    <property type="evidence" value="ECO:0007669"/>
    <property type="project" value="TreeGrafter"/>
</dbReference>
<evidence type="ECO:0000256" key="5">
    <source>
        <dbReference type="ARBA" id="ARBA00022664"/>
    </source>
</evidence>
<dbReference type="EC" id="2.3.2.27" evidence="14"/>
<dbReference type="GO" id="GO:0070534">
    <property type="term" value="P:protein K63-linked ubiquitination"/>
    <property type="evidence" value="ECO:0007669"/>
    <property type="project" value="UniProtKB-UniRule"/>
</dbReference>
<dbReference type="GO" id="GO:0000974">
    <property type="term" value="C:Prp19 complex"/>
    <property type="evidence" value="ECO:0007669"/>
    <property type="project" value="UniProtKB-UniRule"/>
</dbReference>
<evidence type="ECO:0000256" key="6">
    <source>
        <dbReference type="ARBA" id="ARBA00022679"/>
    </source>
</evidence>
<keyword evidence="4" id="KW-0853">WD repeat</keyword>
<evidence type="ECO:0000256" key="13">
    <source>
        <dbReference type="ARBA" id="ARBA00023242"/>
    </source>
</evidence>
<dbReference type="eggNOG" id="KOG0289">
    <property type="taxonomic scope" value="Eukaryota"/>
</dbReference>
<dbReference type="SMART" id="SM00504">
    <property type="entry name" value="Ubox"/>
    <property type="match status" value="1"/>
</dbReference>
<name>Q6CS51_KLULA</name>
<keyword evidence="7 14" id="KW-0747">Spliceosome</keyword>
<dbReference type="SUPFAM" id="SSF57850">
    <property type="entry name" value="RING/U-box"/>
    <property type="match status" value="1"/>
</dbReference>
<feature type="coiled-coil region" evidence="15">
    <location>
        <begin position="123"/>
        <end position="150"/>
    </location>
</feature>
<dbReference type="STRING" id="284590.Q6CS51"/>
<evidence type="ECO:0000256" key="15">
    <source>
        <dbReference type="SAM" id="Coils"/>
    </source>
</evidence>
<keyword evidence="5 14" id="KW-0507">mRNA processing</keyword>
<comment type="catalytic activity">
    <reaction evidence="14">
        <text>S-ubiquitinyl-[E2 ubiquitin-conjugating enzyme]-L-cysteine + [acceptor protein]-L-lysine = [E2 ubiquitin-conjugating enzyme]-L-cysteine + N(6)-ubiquitinyl-[acceptor protein]-L-lysine.</text>
        <dbReference type="EC" id="2.3.2.27"/>
    </reaction>
</comment>
<dbReference type="Gene3D" id="3.30.40.10">
    <property type="entry name" value="Zinc/RING finger domain, C3HC4 (zinc finger)"/>
    <property type="match status" value="1"/>
</dbReference>